<organism evidence="1 2">
    <name type="scientific">Bradyrhizobium valentinum</name>
    <dbReference type="NCBI Taxonomy" id="1518501"/>
    <lineage>
        <taxon>Bacteria</taxon>
        <taxon>Pseudomonadati</taxon>
        <taxon>Pseudomonadota</taxon>
        <taxon>Alphaproteobacteria</taxon>
        <taxon>Hyphomicrobiales</taxon>
        <taxon>Nitrobacteraceae</taxon>
        <taxon>Bradyrhizobium</taxon>
    </lineage>
</organism>
<dbReference type="Proteomes" id="UP000051913">
    <property type="component" value="Unassembled WGS sequence"/>
</dbReference>
<comment type="caution">
    <text evidence="1">The sequence shown here is derived from an EMBL/GenBank/DDBJ whole genome shotgun (WGS) entry which is preliminary data.</text>
</comment>
<dbReference type="EMBL" id="LLXX01000125">
    <property type="protein sequence ID" value="KRR04415.1"/>
    <property type="molecule type" value="Genomic_DNA"/>
</dbReference>
<gene>
    <name evidence="1" type="ORF">CP49_36770</name>
</gene>
<evidence type="ECO:0000313" key="2">
    <source>
        <dbReference type="Proteomes" id="UP000051913"/>
    </source>
</evidence>
<proteinExistence type="predicted"/>
<accession>A0A0R3LEW7</accession>
<sequence>MIGLRGPAILADAAIQSDGSTGLFLSDRCAIRRMPTGGDILDPYGDNVAATKPAVDSRLNMAWSRNGPSIRSFVRIDQTCFDRRGGFAPVSLPLVHGTSLRDARVAFLDPAWSCFSVSVTEAGSMSHRTKRWKSGRFLADFVAKVENRTIPKISRKVIFREL</sequence>
<protein>
    <submittedName>
        <fullName evidence="1">Uncharacterized protein</fullName>
    </submittedName>
</protein>
<keyword evidence="2" id="KW-1185">Reference proteome</keyword>
<reference evidence="1 2" key="1">
    <citation type="submission" date="2014-03" db="EMBL/GenBank/DDBJ databases">
        <title>Bradyrhizobium valentinum sp. nov., isolated from effective nodules of Lupinus mariae-josephae, a lupine endemic of basic-lime soils in Eastern Spain.</title>
        <authorList>
            <person name="Duran D."/>
            <person name="Rey L."/>
            <person name="Navarro A."/>
            <person name="Busquets A."/>
            <person name="Imperial J."/>
            <person name="Ruiz-Argueso T."/>
        </authorList>
    </citation>
    <scope>NUCLEOTIDE SEQUENCE [LARGE SCALE GENOMIC DNA]</scope>
    <source>
        <strain evidence="1 2">LmjM3</strain>
    </source>
</reference>
<evidence type="ECO:0000313" key="1">
    <source>
        <dbReference type="EMBL" id="KRR04415.1"/>
    </source>
</evidence>
<dbReference type="AlphaFoldDB" id="A0A0R3LEW7"/>
<name>A0A0R3LEW7_9BRAD</name>